<evidence type="ECO:0000256" key="3">
    <source>
        <dbReference type="RuleBase" id="RU003707"/>
    </source>
</evidence>
<dbReference type="RefSeq" id="WP_226952776.1">
    <property type="nucleotide sequence ID" value="NZ_JACDXW010000001.1"/>
</dbReference>
<reference evidence="4 5" key="1">
    <citation type="submission" date="2020-07" db="EMBL/GenBank/DDBJ databases">
        <title>Pusillimonas sp. nov., isolated from poultry manure in Taiwan.</title>
        <authorList>
            <person name="Lin S.-Y."/>
            <person name="Tang Y.-S."/>
            <person name="Young C.-C."/>
        </authorList>
    </citation>
    <scope>NUCLEOTIDE SEQUENCE [LARGE SCALE GENOMIC DNA]</scope>
    <source>
        <strain evidence="4 5">CC-YST705</strain>
    </source>
</reference>
<proteinExistence type="inferred from homology"/>
<protein>
    <submittedName>
        <fullName evidence="4">Enoyl-CoA hydratase/isomerase family protein</fullName>
    </submittedName>
</protein>
<dbReference type="InterPro" id="IPR001753">
    <property type="entry name" value="Enoyl-CoA_hydra/iso"/>
</dbReference>
<evidence type="ECO:0000256" key="1">
    <source>
        <dbReference type="ARBA" id="ARBA00005254"/>
    </source>
</evidence>
<sequence>MKSSNAVNELPPLLYDKRGQLAVITFNRPQALNALTPEMVCRMTDALLDAQSDPEVRVLVLTGAGGRAFCAGGDLGKMIPLLSGERPPQDAWDHRVLEDADVMPVSSLCDARLRKPIIAAIHGICVAAGAELLLGCDLRIVSSDARFAWPEVKRGLMPFAGSVWRLPRQVPHSQAMALLLTGETINAQQALAMGLVNEVVDSDEVLPRALALAELIAGNAPLAVMEIKQAMAACEGVSQEEARKIEKNSYRRIMETEDAREGPRAFIEKRMPRYQGK</sequence>
<dbReference type="InterPro" id="IPR018376">
    <property type="entry name" value="Enoyl-CoA_hyd/isom_CS"/>
</dbReference>
<dbReference type="InterPro" id="IPR014748">
    <property type="entry name" value="Enoyl-CoA_hydra_C"/>
</dbReference>
<dbReference type="EMBL" id="JACDXW010000001">
    <property type="protein sequence ID" value="MCB5362547.1"/>
    <property type="molecule type" value="Genomic_DNA"/>
</dbReference>
<keyword evidence="5" id="KW-1185">Reference proteome</keyword>
<keyword evidence="2" id="KW-0456">Lyase</keyword>
<gene>
    <name evidence="4" type="ORF">H0484_02085</name>
</gene>
<dbReference type="CDD" id="cd06558">
    <property type="entry name" value="crotonase-like"/>
    <property type="match status" value="1"/>
</dbReference>
<evidence type="ECO:0000256" key="2">
    <source>
        <dbReference type="ARBA" id="ARBA00023239"/>
    </source>
</evidence>
<dbReference type="Proteomes" id="UP000776983">
    <property type="component" value="Unassembled WGS sequence"/>
</dbReference>
<organism evidence="4 5">
    <name type="scientific">Mesopusillimonas faecipullorum</name>
    <dbReference type="NCBI Taxonomy" id="2755040"/>
    <lineage>
        <taxon>Bacteria</taxon>
        <taxon>Pseudomonadati</taxon>
        <taxon>Pseudomonadota</taxon>
        <taxon>Betaproteobacteria</taxon>
        <taxon>Burkholderiales</taxon>
        <taxon>Alcaligenaceae</taxon>
        <taxon>Mesopusillimonas</taxon>
    </lineage>
</organism>
<comment type="caution">
    <text evidence="4">The sequence shown here is derived from an EMBL/GenBank/DDBJ whole genome shotgun (WGS) entry which is preliminary data.</text>
</comment>
<dbReference type="Gene3D" id="3.90.226.10">
    <property type="entry name" value="2-enoyl-CoA Hydratase, Chain A, domain 1"/>
    <property type="match status" value="1"/>
</dbReference>
<dbReference type="PROSITE" id="PS00166">
    <property type="entry name" value="ENOYL_COA_HYDRATASE"/>
    <property type="match status" value="1"/>
</dbReference>
<dbReference type="Gene3D" id="1.10.12.10">
    <property type="entry name" value="Lyase 2-enoyl-coa Hydratase, Chain A, domain 2"/>
    <property type="match status" value="1"/>
</dbReference>
<dbReference type="PANTHER" id="PTHR11941:SF54">
    <property type="entry name" value="ENOYL-COA HYDRATASE, MITOCHONDRIAL"/>
    <property type="match status" value="1"/>
</dbReference>
<accession>A0ABS8C947</accession>
<dbReference type="PANTHER" id="PTHR11941">
    <property type="entry name" value="ENOYL-COA HYDRATASE-RELATED"/>
    <property type="match status" value="1"/>
</dbReference>
<evidence type="ECO:0000313" key="4">
    <source>
        <dbReference type="EMBL" id="MCB5362547.1"/>
    </source>
</evidence>
<dbReference type="InterPro" id="IPR029045">
    <property type="entry name" value="ClpP/crotonase-like_dom_sf"/>
</dbReference>
<dbReference type="SUPFAM" id="SSF52096">
    <property type="entry name" value="ClpP/crotonase"/>
    <property type="match status" value="1"/>
</dbReference>
<evidence type="ECO:0000313" key="5">
    <source>
        <dbReference type="Proteomes" id="UP000776983"/>
    </source>
</evidence>
<dbReference type="Pfam" id="PF00378">
    <property type="entry name" value="ECH_1"/>
    <property type="match status" value="1"/>
</dbReference>
<comment type="similarity">
    <text evidence="1 3">Belongs to the enoyl-CoA hydratase/isomerase family.</text>
</comment>
<name>A0ABS8C947_9BURK</name>